<keyword evidence="1" id="KW-0732">Signal</keyword>
<gene>
    <name evidence="5" type="ORF">SEVIR_3G083432v2</name>
</gene>
<dbReference type="OMA" id="WGRESIF"/>
<dbReference type="Pfam" id="PF01657">
    <property type="entry name" value="Stress-antifung"/>
    <property type="match status" value="1"/>
</dbReference>
<feature type="domain" description="Gnk2-homologous" evidence="4">
    <location>
        <begin position="23"/>
        <end position="131"/>
    </location>
</feature>
<dbReference type="InterPro" id="IPR038408">
    <property type="entry name" value="GNK2_sf"/>
</dbReference>
<name>A0A4U6V6T2_SETVI</name>
<sequence length="232" mass="25469">MVFYDLCQLCFSNRNFFLDDDYIGNTYIIRGSQLVSTPPAEAFDAAVRLLVNATANCPAENSSRRFGTGEEDFDNKSRIYALAQCTPDKTADVCRTCLTTIAYQLPTYFGGFNGGGIFGAWCSFRYELDPFFSGRPLLQLPAFVWTPPPPPPAPALPAITSQDKSRNKTGMVLLAILIPSTIAAMLAISVICLWIRRRRSAAQSVRLYTTSSDGIQGADELLLDLSVLRVAT</sequence>
<dbReference type="PANTHER" id="PTHR32099">
    <property type="entry name" value="CYSTEINE-RICH REPEAT SECRETORY PROTEIN"/>
    <property type="match status" value="1"/>
</dbReference>
<dbReference type="InterPro" id="IPR002902">
    <property type="entry name" value="GNK2"/>
</dbReference>
<dbReference type="PROSITE" id="PS51473">
    <property type="entry name" value="GNK2"/>
    <property type="match status" value="1"/>
</dbReference>
<keyword evidence="3" id="KW-0472">Membrane</keyword>
<keyword evidence="6" id="KW-1185">Reference proteome</keyword>
<keyword evidence="3" id="KW-0812">Transmembrane</keyword>
<dbReference type="PANTHER" id="PTHR32099:SF42">
    <property type="entry name" value="CYSTEINE-RICH RECEPTOR-LIKE PROTEIN KINASE 9-RELATED"/>
    <property type="match status" value="1"/>
</dbReference>
<dbReference type="CDD" id="cd23509">
    <property type="entry name" value="Gnk2-like"/>
    <property type="match status" value="1"/>
</dbReference>
<dbReference type="Proteomes" id="UP000298652">
    <property type="component" value="Chromosome 3"/>
</dbReference>
<evidence type="ECO:0000259" key="4">
    <source>
        <dbReference type="PROSITE" id="PS51473"/>
    </source>
</evidence>
<evidence type="ECO:0000313" key="5">
    <source>
        <dbReference type="EMBL" id="TKW24941.1"/>
    </source>
</evidence>
<dbReference type="EMBL" id="CM016554">
    <property type="protein sequence ID" value="TKW24941.1"/>
    <property type="molecule type" value="Genomic_DNA"/>
</dbReference>
<evidence type="ECO:0000256" key="3">
    <source>
        <dbReference type="SAM" id="Phobius"/>
    </source>
</evidence>
<dbReference type="AlphaFoldDB" id="A0A4U6V6T2"/>
<evidence type="ECO:0000256" key="2">
    <source>
        <dbReference type="ARBA" id="ARBA00022737"/>
    </source>
</evidence>
<feature type="transmembrane region" description="Helical" evidence="3">
    <location>
        <begin position="171"/>
        <end position="195"/>
    </location>
</feature>
<dbReference type="Gene3D" id="3.30.430.20">
    <property type="entry name" value="Gnk2 domain, C-X8-C-X2-C motif"/>
    <property type="match status" value="1"/>
</dbReference>
<keyword evidence="3" id="KW-1133">Transmembrane helix</keyword>
<proteinExistence type="predicted"/>
<accession>A0A4U6V6T2</accession>
<evidence type="ECO:0000313" key="6">
    <source>
        <dbReference type="Proteomes" id="UP000298652"/>
    </source>
</evidence>
<dbReference type="Gramene" id="TKW24941">
    <property type="protein sequence ID" value="TKW24941"/>
    <property type="gene ID" value="SEVIR_3G083432v2"/>
</dbReference>
<organism evidence="5 6">
    <name type="scientific">Setaria viridis</name>
    <name type="common">Green bristlegrass</name>
    <name type="synonym">Setaria italica subsp. viridis</name>
    <dbReference type="NCBI Taxonomy" id="4556"/>
    <lineage>
        <taxon>Eukaryota</taxon>
        <taxon>Viridiplantae</taxon>
        <taxon>Streptophyta</taxon>
        <taxon>Embryophyta</taxon>
        <taxon>Tracheophyta</taxon>
        <taxon>Spermatophyta</taxon>
        <taxon>Magnoliopsida</taxon>
        <taxon>Liliopsida</taxon>
        <taxon>Poales</taxon>
        <taxon>Poaceae</taxon>
        <taxon>PACMAD clade</taxon>
        <taxon>Panicoideae</taxon>
        <taxon>Panicodae</taxon>
        <taxon>Paniceae</taxon>
        <taxon>Cenchrinae</taxon>
        <taxon>Setaria</taxon>
    </lineage>
</organism>
<protein>
    <recommendedName>
        <fullName evidence="4">Gnk2-homologous domain-containing protein</fullName>
    </recommendedName>
</protein>
<keyword evidence="2" id="KW-0677">Repeat</keyword>
<reference evidence="5" key="1">
    <citation type="submission" date="2019-03" db="EMBL/GenBank/DDBJ databases">
        <title>WGS assembly of Setaria viridis.</title>
        <authorList>
            <person name="Huang P."/>
            <person name="Jenkins J."/>
            <person name="Grimwood J."/>
            <person name="Barry K."/>
            <person name="Healey A."/>
            <person name="Mamidi S."/>
            <person name="Sreedasyam A."/>
            <person name="Shu S."/>
            <person name="Feldman M."/>
            <person name="Wu J."/>
            <person name="Yu Y."/>
            <person name="Chen C."/>
            <person name="Johnson J."/>
            <person name="Rokhsar D."/>
            <person name="Baxter I."/>
            <person name="Schmutz J."/>
            <person name="Brutnell T."/>
            <person name="Kellogg E."/>
        </authorList>
    </citation>
    <scope>NUCLEOTIDE SEQUENCE [LARGE SCALE GENOMIC DNA]</scope>
</reference>
<evidence type="ECO:0000256" key="1">
    <source>
        <dbReference type="ARBA" id="ARBA00022729"/>
    </source>
</evidence>